<proteinExistence type="predicted"/>
<reference evidence="1 2" key="1">
    <citation type="journal article" date="2012" name="Proc. Natl. Acad. Sci. U.S.A.">
        <title>Antigenic diversity is generated by distinct evolutionary mechanisms in African trypanosome species.</title>
        <authorList>
            <person name="Jackson A.P."/>
            <person name="Berry A."/>
            <person name="Aslett M."/>
            <person name="Allison H.C."/>
            <person name="Burton P."/>
            <person name="Vavrova-Anderson J."/>
            <person name="Brown R."/>
            <person name="Browne H."/>
            <person name="Corton N."/>
            <person name="Hauser H."/>
            <person name="Gamble J."/>
            <person name="Gilderthorp R."/>
            <person name="Marcello L."/>
            <person name="McQuillan J."/>
            <person name="Otto T.D."/>
            <person name="Quail M.A."/>
            <person name="Sanders M.J."/>
            <person name="van Tonder A."/>
            <person name="Ginger M.L."/>
            <person name="Field M.C."/>
            <person name="Barry J.D."/>
            <person name="Hertz-Fowler C."/>
            <person name="Berriman M."/>
        </authorList>
    </citation>
    <scope>NUCLEOTIDE SEQUENCE</scope>
    <source>
        <strain evidence="1 2">Y486</strain>
    </source>
</reference>
<evidence type="ECO:0000313" key="2">
    <source>
        <dbReference type="Proteomes" id="UP000009027"/>
    </source>
</evidence>
<dbReference type="Pfam" id="PF00400">
    <property type="entry name" value="WD40"/>
    <property type="match status" value="2"/>
</dbReference>
<name>F9WQ09_TRYVY</name>
<dbReference type="AlphaFoldDB" id="F9WQ09"/>
<feature type="non-terminal residue" evidence="1">
    <location>
        <position position="1"/>
    </location>
</feature>
<dbReference type="InterPro" id="IPR001680">
    <property type="entry name" value="WD40_rpt"/>
</dbReference>
<protein>
    <recommendedName>
        <fullName evidence="3">Guanine nucleotide-binding protein subunit beta-like protein</fullName>
    </recommendedName>
</protein>
<accession>F9WQ09</accession>
<keyword evidence="2" id="KW-1185">Reference proteome</keyword>
<dbReference type="InterPro" id="IPR045184">
    <property type="entry name" value="SMU1"/>
</dbReference>
<evidence type="ECO:0008006" key="3">
    <source>
        <dbReference type="Google" id="ProtNLM"/>
    </source>
</evidence>
<dbReference type="EMBL" id="CAEX01003848">
    <property type="protein sequence ID" value="CCD19636.1"/>
    <property type="molecule type" value="Genomic_DNA"/>
</dbReference>
<dbReference type="GO" id="GO:0000398">
    <property type="term" value="P:mRNA splicing, via spliceosome"/>
    <property type="evidence" value="ECO:0007669"/>
    <property type="project" value="InterPro"/>
</dbReference>
<gene>
    <name evidence="1" type="ORF">TvY486_0002200</name>
</gene>
<sequence>LPKEGTPPTRFTALIVGKTDGTVDFLDSECAQPVGCSAGHTDSVLCAALDVVTDGITWVAVGYRDGWVKVYNAESRKLVRRFPQVHSSGVTTLTFAGERSTALSGHHTYIVSGSYDGTIHLLNISEGKYTLPHLPLVHVSFRTMAASLPLLPSVSFRLYLLSCSFLPILRAFPCFRFIALAFTSSSA</sequence>
<dbReference type="Proteomes" id="UP000009027">
    <property type="component" value="Unassembled WGS sequence"/>
</dbReference>
<dbReference type="InterPro" id="IPR015943">
    <property type="entry name" value="WD40/YVTN_repeat-like_dom_sf"/>
</dbReference>
<dbReference type="PANTHER" id="PTHR22848">
    <property type="entry name" value="WD40 REPEAT PROTEIN"/>
    <property type="match status" value="1"/>
</dbReference>
<evidence type="ECO:0000313" key="1">
    <source>
        <dbReference type="EMBL" id="CCD19636.1"/>
    </source>
</evidence>
<dbReference type="SUPFAM" id="SSF50978">
    <property type="entry name" value="WD40 repeat-like"/>
    <property type="match status" value="1"/>
</dbReference>
<organism evidence="1 2">
    <name type="scientific">Trypanosoma vivax (strain Y486)</name>
    <dbReference type="NCBI Taxonomy" id="1055687"/>
    <lineage>
        <taxon>Eukaryota</taxon>
        <taxon>Discoba</taxon>
        <taxon>Euglenozoa</taxon>
        <taxon>Kinetoplastea</taxon>
        <taxon>Metakinetoplastina</taxon>
        <taxon>Trypanosomatida</taxon>
        <taxon>Trypanosomatidae</taxon>
        <taxon>Trypanosoma</taxon>
        <taxon>Duttonella</taxon>
    </lineage>
</organism>
<dbReference type="VEuPathDB" id="TriTrypDB:TvY486_0002200"/>
<dbReference type="Gene3D" id="2.130.10.10">
    <property type="entry name" value="YVTN repeat-like/Quinoprotein amine dehydrogenase"/>
    <property type="match status" value="1"/>
</dbReference>
<dbReference type="SMART" id="SM00320">
    <property type="entry name" value="WD40"/>
    <property type="match status" value="2"/>
</dbReference>
<dbReference type="InterPro" id="IPR036322">
    <property type="entry name" value="WD40_repeat_dom_sf"/>
</dbReference>